<evidence type="ECO:0000256" key="1">
    <source>
        <dbReference type="SAM" id="Phobius"/>
    </source>
</evidence>
<keyword evidence="1" id="KW-0472">Membrane</keyword>
<proteinExistence type="predicted"/>
<evidence type="ECO:0000313" key="3">
    <source>
        <dbReference type="Proteomes" id="UP000283855"/>
    </source>
</evidence>
<accession>A0A413T0Z8</accession>
<dbReference type="AlphaFoldDB" id="A0A413T0Z8"/>
<name>A0A413T0Z8_9BACT</name>
<protein>
    <submittedName>
        <fullName evidence="2">Uncharacterized protein</fullName>
    </submittedName>
</protein>
<comment type="caution">
    <text evidence="2">The sequence shown here is derived from an EMBL/GenBank/DDBJ whole genome shotgun (WGS) entry which is preliminary data.</text>
</comment>
<reference evidence="2 3" key="1">
    <citation type="submission" date="2018-08" db="EMBL/GenBank/DDBJ databases">
        <title>A genome reference for cultivated species of the human gut microbiota.</title>
        <authorList>
            <person name="Zou Y."/>
            <person name="Xue W."/>
            <person name="Luo G."/>
        </authorList>
    </citation>
    <scope>NUCLEOTIDE SEQUENCE [LARGE SCALE GENOMIC DNA]</scope>
    <source>
        <strain evidence="2 3">AM42-38</strain>
    </source>
</reference>
<evidence type="ECO:0000313" key="2">
    <source>
        <dbReference type="EMBL" id="RHA76285.1"/>
    </source>
</evidence>
<keyword evidence="1" id="KW-1133">Transmembrane helix</keyword>
<dbReference type="Proteomes" id="UP000283855">
    <property type="component" value="Unassembled WGS sequence"/>
</dbReference>
<gene>
    <name evidence="2" type="ORF">DW921_07000</name>
</gene>
<sequence length="336" mass="38584">MCLPFAGSVNTRVACNKRNVENRMESNHKKLVNSRWACLILAGMVAALEVCFMLGQRYLIIQDCKTAFGEAMTEEKDKFITLIVFQYDSRNTEDPVPVTECMEWGNQYYLTLEDSTRFRLDSIFQEKLHQKDIPVLTAVGCRMGEQYIQGSSLLAHPDYLAITEKTWRTSLKGKPDLTLKASVHIPVVLLLHRWYTYLLLLLGAIGWLYLVRRKTADLPVHQDLTEEISGEEIVPGYYWNDRQRKLFHEGLAIELKGMSLLYFRAFIRNSDFSLSYGQIAEIHQAGKVENSVVKTRAYQIIKQLKVSLKELDVEVKSIREVGYQLHFSEASVSSSK</sequence>
<feature type="transmembrane region" description="Helical" evidence="1">
    <location>
        <begin position="194"/>
        <end position="211"/>
    </location>
</feature>
<dbReference type="EMBL" id="QSFT01000011">
    <property type="protein sequence ID" value="RHA76285.1"/>
    <property type="molecule type" value="Genomic_DNA"/>
</dbReference>
<keyword evidence="1" id="KW-0812">Transmembrane</keyword>
<organism evidence="2 3">
    <name type="scientific">Phocaeicola coprophilus</name>
    <dbReference type="NCBI Taxonomy" id="387090"/>
    <lineage>
        <taxon>Bacteria</taxon>
        <taxon>Pseudomonadati</taxon>
        <taxon>Bacteroidota</taxon>
        <taxon>Bacteroidia</taxon>
        <taxon>Bacteroidales</taxon>
        <taxon>Bacteroidaceae</taxon>
        <taxon>Phocaeicola</taxon>
    </lineage>
</organism>